<accession>A0A1Q5QAK2</accession>
<feature type="region of interest" description="Disordered" evidence="1">
    <location>
        <begin position="1"/>
        <end position="35"/>
    </location>
</feature>
<dbReference type="Proteomes" id="UP000214365">
    <property type="component" value="Unassembled WGS sequence"/>
</dbReference>
<dbReference type="InterPro" id="IPR036047">
    <property type="entry name" value="F-box-like_dom_sf"/>
</dbReference>
<dbReference type="SUPFAM" id="SSF81383">
    <property type="entry name" value="F-box domain"/>
    <property type="match status" value="1"/>
</dbReference>
<dbReference type="OrthoDB" id="3912356at2759"/>
<proteinExistence type="predicted"/>
<evidence type="ECO:0000256" key="1">
    <source>
        <dbReference type="SAM" id="MobiDB-lite"/>
    </source>
</evidence>
<name>A0A1Q5QAK2_TALAT</name>
<dbReference type="AlphaFoldDB" id="A0A1Q5QAK2"/>
<protein>
    <recommendedName>
        <fullName evidence="4">F-box domain-containing protein</fullName>
    </recommendedName>
</protein>
<reference evidence="2 3" key="1">
    <citation type="submission" date="2015-06" db="EMBL/GenBank/DDBJ databases">
        <title>Talaromyces atroroseus IBT 11181 draft genome.</title>
        <authorList>
            <person name="Rasmussen K.B."/>
            <person name="Rasmussen S."/>
            <person name="Petersen B."/>
            <person name="Sicheritz-Ponten T."/>
            <person name="Mortensen U.H."/>
            <person name="Thrane U."/>
        </authorList>
    </citation>
    <scope>NUCLEOTIDE SEQUENCE [LARGE SCALE GENOMIC DNA]</scope>
    <source>
        <strain evidence="2 3">IBT 11181</strain>
    </source>
</reference>
<evidence type="ECO:0000313" key="3">
    <source>
        <dbReference type="Proteomes" id="UP000214365"/>
    </source>
</evidence>
<feature type="compositionally biased region" description="Basic residues" evidence="1">
    <location>
        <begin position="12"/>
        <end position="27"/>
    </location>
</feature>
<dbReference type="GeneID" id="31001820"/>
<sequence length="536" mass="61112">MPNESSGSRLKNWLKPKKSRQTLRKRGGPPASLTSASSTTLAASIQTGRYSYEKFYENSIPDVPAIPSNLAPLQAHREKYKHLNARLDTQLGENLDYTTILHSLSLQEHYDSDEAWQKENLNRPPGEPAIASLAAELWIYIASFLDPKSTACLALASKTLYARLAAHHPLAALNMPENYEYKLDFLAMLDRFFPYHLLCIPCAQYHRRTQIGHEKLQPTSKLNPLFRCPNERNNLNPPPRHRIAQGRTLPFTFVQLATRARRFEVPFYGVTTESLARRWKKDDWTLSTRYHIHEGRLLMRVVSQCFATPGLTPSGKRLLLYSREDYWPFFSACPHWRDGELMNVCKCALDHLPVPRNTAGLQGIEHKFRDRIHGRIYDPHARPSQCANCQPLRRCPRCPTEYLVEVKLAEDQSNNPNANLLNNTLTPNSISTIHNESLKKRQAALNSKFRHAIVVTRWSDLGDGKNPFPPQTATSSLEWAACNGGTENYDSFKHLGRRGISGIFESAFTHDTIPGRRIVSMNPEMKTGGEERDDWY</sequence>
<gene>
    <name evidence="2" type="ORF">UA08_02065</name>
</gene>
<comment type="caution">
    <text evidence="2">The sequence shown here is derived from an EMBL/GenBank/DDBJ whole genome shotgun (WGS) entry which is preliminary data.</text>
</comment>
<evidence type="ECO:0000313" key="2">
    <source>
        <dbReference type="EMBL" id="OKL62977.1"/>
    </source>
</evidence>
<evidence type="ECO:0008006" key="4">
    <source>
        <dbReference type="Google" id="ProtNLM"/>
    </source>
</evidence>
<dbReference type="EMBL" id="LFMY01000002">
    <property type="protein sequence ID" value="OKL62977.1"/>
    <property type="molecule type" value="Genomic_DNA"/>
</dbReference>
<organism evidence="2 3">
    <name type="scientific">Talaromyces atroroseus</name>
    <dbReference type="NCBI Taxonomy" id="1441469"/>
    <lineage>
        <taxon>Eukaryota</taxon>
        <taxon>Fungi</taxon>
        <taxon>Dikarya</taxon>
        <taxon>Ascomycota</taxon>
        <taxon>Pezizomycotina</taxon>
        <taxon>Eurotiomycetes</taxon>
        <taxon>Eurotiomycetidae</taxon>
        <taxon>Eurotiales</taxon>
        <taxon>Trichocomaceae</taxon>
        <taxon>Talaromyces</taxon>
        <taxon>Talaromyces sect. Trachyspermi</taxon>
    </lineage>
</organism>
<keyword evidence="3" id="KW-1185">Reference proteome</keyword>
<dbReference type="STRING" id="1441469.A0A1Q5QAK2"/>
<dbReference type="RefSeq" id="XP_020123098.1">
    <property type="nucleotide sequence ID" value="XM_020261798.1"/>
</dbReference>